<dbReference type="InterPro" id="IPR009057">
    <property type="entry name" value="Homeodomain-like_sf"/>
</dbReference>
<dbReference type="VEuPathDB" id="FungiDB:H310_06606"/>
<sequence length="698" mass="77080">MNKKKAKQTPQASRRSTRLRPTAQGPSVSTHFASGDVISVLSDNELTFDYDNNDTPSSIPSAHSTATVIASLSKVKGSSVSRGFASPRRLAAGKGKHRAVSARKPQRRLTSGLSDSDSDRADGPMTQNHFSDASSLSSDSFTNDTDSDADLGPRRSASMTSTSKRSSRGLAPSNPAPKRRGRPSGKKTTSPTPLSKSEATATPTSHDATASTAAAAKKNVSVVKAPRRRGIKWTDSEVEYITTMIKTHGGQWTWIATEGVACGKLYHTRNGHDVQDKWKILRRQGEVIPEEAVKVAATRRRPIMPWSAEDTAFLLEMRQKHDNRFVVMLMEGQMKGYFADRDARQLKEKVRNLEKAQAKRAAAEQERRTGDMSVVVALPNSHTTAIEVQVAVEMATIAQTAQVHAMRHDIDSTADDETELPPSHSRNVDESYHDGAVDAQYSVEHVDHGEYDKDDVVPVCMTSQRKRSDTPSTESPDQDARDGAEEPPSKRQRIDDSASEVALPHTVLSLLDTDGGPQTQAFESESLPMFESEQPDTQARDEPEEMLHTPVQPPRDIVPSTQWMKQSKNHRRLSGERHAHPMPHSMDQLEIESVPPPPVTTVTPSAATNLPDLEQRTVRFTLFLVQHDQKAQVDPLVIEMKYGQTFQDLQDHVLATMVPDRSPSTELHFAFDGFSLPQRHEVVGDWIQDHDQVYATIG</sequence>
<feature type="region of interest" description="Disordered" evidence="2">
    <location>
        <begin position="413"/>
        <end position="433"/>
    </location>
</feature>
<protein>
    <recommendedName>
        <fullName evidence="3">Myb-like domain-containing protein</fullName>
    </recommendedName>
</protein>
<dbReference type="RefSeq" id="XP_008869956.1">
    <property type="nucleotide sequence ID" value="XM_008871734.1"/>
</dbReference>
<keyword evidence="1" id="KW-0175">Coiled coil</keyword>
<dbReference type="Gene3D" id="1.10.10.60">
    <property type="entry name" value="Homeodomain-like"/>
    <property type="match status" value="1"/>
</dbReference>
<feature type="compositionally biased region" description="Basic residues" evidence="2">
    <location>
        <begin position="94"/>
        <end position="107"/>
    </location>
</feature>
<dbReference type="PROSITE" id="PS50090">
    <property type="entry name" value="MYB_LIKE"/>
    <property type="match status" value="1"/>
</dbReference>
<feature type="region of interest" description="Disordered" evidence="2">
    <location>
        <begin position="1"/>
        <end position="31"/>
    </location>
</feature>
<feature type="compositionally biased region" description="Polar residues" evidence="2">
    <location>
        <begin position="186"/>
        <end position="198"/>
    </location>
</feature>
<proteinExistence type="predicted"/>
<feature type="region of interest" description="Disordered" evidence="2">
    <location>
        <begin position="77"/>
        <end position="220"/>
    </location>
</feature>
<name>A0A024U5U7_9STRA</name>
<feature type="compositionally biased region" description="Low complexity" evidence="2">
    <location>
        <begin position="199"/>
        <end position="220"/>
    </location>
</feature>
<feature type="compositionally biased region" description="Low complexity" evidence="2">
    <location>
        <begin position="130"/>
        <end position="144"/>
    </location>
</feature>
<evidence type="ECO:0000256" key="1">
    <source>
        <dbReference type="SAM" id="Coils"/>
    </source>
</evidence>
<dbReference type="EMBL" id="KI913963">
    <property type="protein sequence ID" value="ETW00958.1"/>
    <property type="molecule type" value="Genomic_DNA"/>
</dbReference>
<accession>A0A024U5U7</accession>
<dbReference type="OrthoDB" id="79916at2759"/>
<feature type="compositionally biased region" description="Low complexity" evidence="2">
    <location>
        <begin position="154"/>
        <end position="164"/>
    </location>
</feature>
<reference evidence="4" key="1">
    <citation type="submission" date="2013-12" db="EMBL/GenBank/DDBJ databases">
        <title>The Genome Sequence of Aphanomyces invadans NJM9701.</title>
        <authorList>
            <consortium name="The Broad Institute Genomics Platform"/>
            <person name="Russ C."/>
            <person name="Tyler B."/>
            <person name="van West P."/>
            <person name="Dieguez-Uribeondo J."/>
            <person name="Young S.K."/>
            <person name="Zeng Q."/>
            <person name="Gargeya S."/>
            <person name="Fitzgerald M."/>
            <person name="Abouelleil A."/>
            <person name="Alvarado L."/>
            <person name="Chapman S.B."/>
            <person name="Gainer-Dewar J."/>
            <person name="Goldberg J."/>
            <person name="Griggs A."/>
            <person name="Gujja S."/>
            <person name="Hansen M."/>
            <person name="Howarth C."/>
            <person name="Imamovic A."/>
            <person name="Ireland A."/>
            <person name="Larimer J."/>
            <person name="McCowan C."/>
            <person name="Murphy C."/>
            <person name="Pearson M."/>
            <person name="Poon T.W."/>
            <person name="Priest M."/>
            <person name="Roberts A."/>
            <person name="Saif S."/>
            <person name="Shea T."/>
            <person name="Sykes S."/>
            <person name="Wortman J."/>
            <person name="Nusbaum C."/>
            <person name="Birren B."/>
        </authorList>
    </citation>
    <scope>NUCLEOTIDE SEQUENCE [LARGE SCALE GENOMIC DNA]</scope>
    <source>
        <strain evidence="4">NJM9701</strain>
    </source>
</reference>
<evidence type="ECO:0000256" key="2">
    <source>
        <dbReference type="SAM" id="MobiDB-lite"/>
    </source>
</evidence>
<dbReference type="GeneID" id="20083656"/>
<feature type="coiled-coil region" evidence="1">
    <location>
        <begin position="339"/>
        <end position="366"/>
    </location>
</feature>
<dbReference type="SUPFAM" id="SSF46689">
    <property type="entry name" value="Homeodomain-like"/>
    <property type="match status" value="1"/>
</dbReference>
<dbReference type="SMART" id="SM00717">
    <property type="entry name" value="SANT"/>
    <property type="match status" value="2"/>
</dbReference>
<evidence type="ECO:0000259" key="3">
    <source>
        <dbReference type="PROSITE" id="PS50090"/>
    </source>
</evidence>
<feature type="compositionally biased region" description="Basic and acidic residues" evidence="2">
    <location>
        <begin position="478"/>
        <end position="496"/>
    </location>
</feature>
<feature type="region of interest" description="Disordered" evidence="2">
    <location>
        <begin position="462"/>
        <end position="558"/>
    </location>
</feature>
<dbReference type="InterPro" id="IPR001005">
    <property type="entry name" value="SANT/Myb"/>
</dbReference>
<gene>
    <name evidence="4" type="ORF">H310_06606</name>
</gene>
<dbReference type="AlphaFoldDB" id="A0A024U5U7"/>
<organism evidence="4">
    <name type="scientific">Aphanomyces invadans</name>
    <dbReference type="NCBI Taxonomy" id="157072"/>
    <lineage>
        <taxon>Eukaryota</taxon>
        <taxon>Sar</taxon>
        <taxon>Stramenopiles</taxon>
        <taxon>Oomycota</taxon>
        <taxon>Saprolegniomycetes</taxon>
        <taxon>Saprolegniales</taxon>
        <taxon>Verrucalvaceae</taxon>
        <taxon>Aphanomyces</taxon>
    </lineage>
</organism>
<feature type="domain" description="Myb-like" evidence="3">
    <location>
        <begin position="225"/>
        <end position="282"/>
    </location>
</feature>
<evidence type="ECO:0000313" key="4">
    <source>
        <dbReference type="EMBL" id="ETW00958.1"/>
    </source>
</evidence>
<feature type="compositionally biased region" description="Basic and acidic residues" evidence="2">
    <location>
        <begin position="538"/>
        <end position="547"/>
    </location>
</feature>